<dbReference type="InterPro" id="IPR003599">
    <property type="entry name" value="Ig_sub"/>
</dbReference>
<feature type="region of interest" description="Disordered" evidence="4">
    <location>
        <begin position="175"/>
        <end position="243"/>
    </location>
</feature>
<dbReference type="SUPFAM" id="SSF48726">
    <property type="entry name" value="Immunoglobulin"/>
    <property type="match status" value="1"/>
</dbReference>
<dbReference type="SMART" id="SM00409">
    <property type="entry name" value="IG"/>
    <property type="match status" value="1"/>
</dbReference>
<dbReference type="GO" id="GO:0038023">
    <property type="term" value="F:signaling receptor activity"/>
    <property type="evidence" value="ECO:0007669"/>
    <property type="project" value="TreeGrafter"/>
</dbReference>
<keyword evidence="8" id="KW-1185">Reference proteome</keyword>
<keyword evidence="3" id="KW-0393">Immunoglobulin domain</keyword>
<comment type="caution">
    <text evidence="7">The sequence shown here is derived from an EMBL/GenBank/DDBJ whole genome shotgun (WGS) entry which is preliminary data.</text>
</comment>
<evidence type="ECO:0000256" key="5">
    <source>
        <dbReference type="SAM" id="Phobius"/>
    </source>
</evidence>
<dbReference type="PROSITE" id="PS50835">
    <property type="entry name" value="IG_LIKE"/>
    <property type="match status" value="1"/>
</dbReference>
<keyword evidence="5" id="KW-0812">Transmembrane</keyword>
<dbReference type="PANTHER" id="PTHR16423">
    <property type="entry name" value="TREM-LIKE TRANSCRIPT PROTEIN"/>
    <property type="match status" value="1"/>
</dbReference>
<dbReference type="InterPro" id="IPR007110">
    <property type="entry name" value="Ig-like_dom"/>
</dbReference>
<evidence type="ECO:0000256" key="3">
    <source>
        <dbReference type="ARBA" id="ARBA00023319"/>
    </source>
</evidence>
<feature type="non-terminal residue" evidence="7">
    <location>
        <position position="258"/>
    </location>
</feature>
<evidence type="ECO:0000259" key="6">
    <source>
        <dbReference type="PROSITE" id="PS50835"/>
    </source>
</evidence>
<protein>
    <submittedName>
        <fullName evidence="7">CLM5 protein</fullName>
    </submittedName>
</protein>
<evidence type="ECO:0000256" key="1">
    <source>
        <dbReference type="ARBA" id="ARBA00022729"/>
    </source>
</evidence>
<evidence type="ECO:0000313" key="8">
    <source>
        <dbReference type="Proteomes" id="UP000571324"/>
    </source>
</evidence>
<dbReference type="Pfam" id="PF07686">
    <property type="entry name" value="V-set"/>
    <property type="match status" value="1"/>
</dbReference>
<keyword evidence="1" id="KW-0732">Signal</keyword>
<gene>
    <name evidence="7" type="primary">Cd300ld</name>
    <name evidence="7" type="ORF">ORISOL_R13253</name>
</gene>
<dbReference type="InterPro" id="IPR013783">
    <property type="entry name" value="Ig-like_fold"/>
</dbReference>
<feature type="compositionally biased region" description="Basic and acidic residues" evidence="4">
    <location>
        <begin position="197"/>
        <end position="207"/>
    </location>
</feature>
<evidence type="ECO:0000256" key="2">
    <source>
        <dbReference type="ARBA" id="ARBA00023157"/>
    </source>
</evidence>
<dbReference type="Proteomes" id="UP000571324">
    <property type="component" value="Unassembled WGS sequence"/>
</dbReference>
<dbReference type="OrthoDB" id="8959642at2759"/>
<organism evidence="7 8">
    <name type="scientific">Origma solitaria</name>
    <dbReference type="NCBI Taxonomy" id="720586"/>
    <lineage>
        <taxon>Eukaryota</taxon>
        <taxon>Metazoa</taxon>
        <taxon>Chordata</taxon>
        <taxon>Craniata</taxon>
        <taxon>Vertebrata</taxon>
        <taxon>Euteleostomi</taxon>
        <taxon>Archelosauria</taxon>
        <taxon>Archosauria</taxon>
        <taxon>Dinosauria</taxon>
        <taxon>Saurischia</taxon>
        <taxon>Theropoda</taxon>
        <taxon>Coelurosauria</taxon>
        <taxon>Aves</taxon>
        <taxon>Neognathae</taxon>
        <taxon>Neoaves</taxon>
        <taxon>Telluraves</taxon>
        <taxon>Australaves</taxon>
        <taxon>Passeriformes</taxon>
        <taxon>Meliphagoidea</taxon>
        <taxon>Acanthizidae</taxon>
        <taxon>Origma</taxon>
    </lineage>
</organism>
<dbReference type="GO" id="GO:0009986">
    <property type="term" value="C:cell surface"/>
    <property type="evidence" value="ECO:0007669"/>
    <property type="project" value="TreeGrafter"/>
</dbReference>
<dbReference type="InterPro" id="IPR036179">
    <property type="entry name" value="Ig-like_dom_sf"/>
</dbReference>
<keyword evidence="5" id="KW-0472">Membrane</keyword>
<feature type="domain" description="Ig-like" evidence="6">
    <location>
        <begin position="4"/>
        <end position="95"/>
    </location>
</feature>
<feature type="compositionally biased region" description="Basic and acidic residues" evidence="4">
    <location>
        <begin position="179"/>
        <end position="188"/>
    </location>
</feature>
<keyword evidence="5" id="KW-1133">Transmembrane helix</keyword>
<feature type="non-terminal residue" evidence="7">
    <location>
        <position position="1"/>
    </location>
</feature>
<accession>A0A7K6CUV8</accession>
<keyword evidence="2" id="KW-1015">Disulfide bond</keyword>
<dbReference type="PANTHER" id="PTHR16423:SF6">
    <property type="entry name" value="TRIGGERING RECEPTOR EXPRESSED ON MYELOID CELLS 2-RELATED"/>
    <property type="match status" value="1"/>
</dbReference>
<dbReference type="Gene3D" id="2.60.40.10">
    <property type="entry name" value="Immunoglobulins"/>
    <property type="match status" value="1"/>
</dbReference>
<proteinExistence type="predicted"/>
<evidence type="ECO:0000256" key="4">
    <source>
        <dbReference type="SAM" id="MobiDB-lite"/>
    </source>
</evidence>
<feature type="transmembrane region" description="Helical" evidence="5">
    <location>
        <begin position="143"/>
        <end position="166"/>
    </location>
</feature>
<sequence length="258" mass="28390">LTLPGLQGQAPEAERRREGGTLYIQCPYAAQTKDWQTKYWCRLIGQGCQEILQTHSGHRQQSRDRKITMQDNTTSRIVSITMTDLTAEDSGSYQCAYYASGYLHFTKMISLNVFKAHVLGVFQGPSSTQPRNQAVSLSNANTFIILSVVLLALLILALVTSVTLGVRHYKLLGRTGNRGAEDTGDRAEGTAQPGSTGRRESSQDDSKGPAYINLDVQSPPTPQDPLYCNVEPSQAHRNPQSVDYAVIAFNQSPRNDRG</sequence>
<dbReference type="InterPro" id="IPR052314">
    <property type="entry name" value="Immune_rcpt_domain"/>
</dbReference>
<dbReference type="CDD" id="cd05716">
    <property type="entry name" value="IgV_pIgR_like"/>
    <property type="match status" value="1"/>
</dbReference>
<name>A0A7K6CUV8_9PASS</name>
<dbReference type="InterPro" id="IPR013106">
    <property type="entry name" value="Ig_V-set"/>
</dbReference>
<dbReference type="EMBL" id="VZRL01001132">
    <property type="protein sequence ID" value="NWV18363.1"/>
    <property type="molecule type" value="Genomic_DNA"/>
</dbReference>
<dbReference type="AlphaFoldDB" id="A0A7K6CUV8"/>
<reference evidence="7 8" key="1">
    <citation type="submission" date="2019-09" db="EMBL/GenBank/DDBJ databases">
        <title>Bird 10,000 Genomes (B10K) Project - Family phase.</title>
        <authorList>
            <person name="Zhang G."/>
        </authorList>
    </citation>
    <scope>NUCLEOTIDE SEQUENCE [LARGE SCALE GENOMIC DNA]</scope>
    <source>
        <strain evidence="7">B10K-DU-029-52</strain>
    </source>
</reference>
<feature type="compositionally biased region" description="Polar residues" evidence="4">
    <location>
        <begin position="231"/>
        <end position="241"/>
    </location>
</feature>
<evidence type="ECO:0000313" key="7">
    <source>
        <dbReference type="EMBL" id="NWV18363.1"/>
    </source>
</evidence>